<dbReference type="Gene3D" id="3.30.450.20">
    <property type="entry name" value="PAS domain"/>
    <property type="match status" value="1"/>
</dbReference>
<keyword evidence="5" id="KW-0418">Kinase</keyword>
<dbReference type="InterPro" id="IPR029016">
    <property type="entry name" value="GAF-like_dom_sf"/>
</dbReference>
<evidence type="ECO:0000256" key="7">
    <source>
        <dbReference type="SAM" id="Coils"/>
    </source>
</evidence>
<dbReference type="InterPro" id="IPR003594">
    <property type="entry name" value="HATPase_dom"/>
</dbReference>
<dbReference type="SUPFAM" id="SSF52172">
    <property type="entry name" value="CheY-like"/>
    <property type="match status" value="1"/>
</dbReference>
<evidence type="ECO:0000256" key="4">
    <source>
        <dbReference type="ARBA" id="ARBA00022679"/>
    </source>
</evidence>
<dbReference type="Gene3D" id="3.40.50.2300">
    <property type="match status" value="1"/>
</dbReference>
<dbReference type="FunFam" id="3.30.565.10:FF:000006">
    <property type="entry name" value="Sensor histidine kinase WalK"/>
    <property type="match status" value="1"/>
</dbReference>
<dbReference type="SMART" id="SM00387">
    <property type="entry name" value="HATPase_c"/>
    <property type="match status" value="2"/>
</dbReference>
<keyword evidence="7" id="KW-0175">Coiled coil</keyword>
<feature type="coiled-coil region" evidence="7">
    <location>
        <begin position="971"/>
        <end position="998"/>
    </location>
</feature>
<comment type="catalytic activity">
    <reaction evidence="1">
        <text>ATP + protein L-histidine = ADP + protein N-phospho-L-histidine.</text>
        <dbReference type="EC" id="2.7.13.3"/>
    </reaction>
</comment>
<dbReference type="Gene3D" id="3.30.565.10">
    <property type="entry name" value="Histidine kinase-like ATPase, C-terminal domain"/>
    <property type="match status" value="2"/>
</dbReference>
<dbReference type="Pfam" id="PF00512">
    <property type="entry name" value="HisKA"/>
    <property type="match status" value="2"/>
</dbReference>
<evidence type="ECO:0000256" key="3">
    <source>
        <dbReference type="ARBA" id="ARBA00022553"/>
    </source>
</evidence>
<dbReference type="InterPro" id="IPR036890">
    <property type="entry name" value="HATPase_C_sf"/>
</dbReference>
<organism evidence="10 11">
    <name type="scientific">Gigaspora rosea</name>
    <dbReference type="NCBI Taxonomy" id="44941"/>
    <lineage>
        <taxon>Eukaryota</taxon>
        <taxon>Fungi</taxon>
        <taxon>Fungi incertae sedis</taxon>
        <taxon>Mucoromycota</taxon>
        <taxon>Glomeromycotina</taxon>
        <taxon>Glomeromycetes</taxon>
        <taxon>Diversisporales</taxon>
        <taxon>Gigasporaceae</taxon>
        <taxon>Gigaspora</taxon>
    </lineage>
</organism>
<keyword evidence="3 6" id="KW-0597">Phosphoprotein</keyword>
<dbReference type="PANTHER" id="PTHR43547:SF2">
    <property type="entry name" value="HYBRID SIGNAL TRANSDUCTION HISTIDINE KINASE C"/>
    <property type="match status" value="1"/>
</dbReference>
<dbReference type="PANTHER" id="PTHR43547">
    <property type="entry name" value="TWO-COMPONENT HISTIDINE KINASE"/>
    <property type="match status" value="1"/>
</dbReference>
<proteinExistence type="predicted"/>
<evidence type="ECO:0000313" key="11">
    <source>
        <dbReference type="Proteomes" id="UP000266673"/>
    </source>
</evidence>
<reference evidence="10 11" key="1">
    <citation type="submission" date="2018-06" db="EMBL/GenBank/DDBJ databases">
        <title>Comparative genomics reveals the genomic features of Rhizophagus irregularis, R. cerebriforme, R. diaphanum and Gigaspora rosea, and their symbiotic lifestyle signature.</title>
        <authorList>
            <person name="Morin E."/>
            <person name="San Clemente H."/>
            <person name="Chen E.C.H."/>
            <person name="De La Providencia I."/>
            <person name="Hainaut M."/>
            <person name="Kuo A."/>
            <person name="Kohler A."/>
            <person name="Murat C."/>
            <person name="Tang N."/>
            <person name="Roy S."/>
            <person name="Loubradou J."/>
            <person name="Henrissat B."/>
            <person name="Grigoriev I.V."/>
            <person name="Corradi N."/>
            <person name="Roux C."/>
            <person name="Martin F.M."/>
        </authorList>
    </citation>
    <scope>NUCLEOTIDE SEQUENCE [LARGE SCALE GENOMIC DNA]</scope>
    <source>
        <strain evidence="10 11">DAOM 194757</strain>
    </source>
</reference>
<dbReference type="Pfam" id="PF00072">
    <property type="entry name" value="Response_reg"/>
    <property type="match status" value="1"/>
</dbReference>
<evidence type="ECO:0000256" key="1">
    <source>
        <dbReference type="ARBA" id="ARBA00000085"/>
    </source>
</evidence>
<dbReference type="EC" id="2.7.13.3" evidence="2"/>
<comment type="caution">
    <text evidence="10">The sequence shown here is derived from an EMBL/GenBank/DDBJ whole genome shotgun (WGS) entry which is preliminary data.</text>
</comment>
<evidence type="ECO:0000259" key="8">
    <source>
        <dbReference type="PROSITE" id="PS50109"/>
    </source>
</evidence>
<evidence type="ECO:0000259" key="9">
    <source>
        <dbReference type="PROSITE" id="PS50110"/>
    </source>
</evidence>
<dbReference type="InterPro" id="IPR003661">
    <property type="entry name" value="HisK_dim/P_dom"/>
</dbReference>
<dbReference type="Pfam" id="PF01590">
    <property type="entry name" value="GAF"/>
    <property type="match status" value="1"/>
</dbReference>
<dbReference type="SMART" id="SM00388">
    <property type="entry name" value="HisKA"/>
    <property type="match status" value="2"/>
</dbReference>
<dbReference type="SUPFAM" id="SSF55781">
    <property type="entry name" value="GAF domain-like"/>
    <property type="match status" value="1"/>
</dbReference>
<name>A0A397UGF2_9GLOM</name>
<feature type="domain" description="Histidine kinase" evidence="8">
    <location>
        <begin position="374"/>
        <end position="602"/>
    </location>
</feature>
<dbReference type="OrthoDB" id="5378913at2759"/>
<evidence type="ECO:0000256" key="2">
    <source>
        <dbReference type="ARBA" id="ARBA00012438"/>
    </source>
</evidence>
<dbReference type="InterPro" id="IPR004358">
    <property type="entry name" value="Sig_transdc_His_kin-like_C"/>
</dbReference>
<sequence>MSLPLTYDKDYESNFIDMVNNYDWSKTSLGPMDSWEFEFKEIVKLCLNTAFPTAIYAGPDWTLMYNQSLGKPFIEVWPELYDDLKPIFESVRETGKGIYKYEEYLEMQRDGYIEEVYFNYTLSPIFKSDGTVWGIFNAGYEITQDVLNVRRLKILDKLGSQIAGADSLEGSCHLIMSILRSNNPDIPYALIYLAESSNNSKPGFEYQTARLVATTFDEVCEKREFVRGKIKRNIPVYFPVTHEIIDLSNDIDENYEKYVETKWATSTYSFLKCKSWPIHLVIKENKHVKVLLNDDSQAVLLPIKISFGKPTLFATLICGINPRRKLDDKYLEFLQLTVSHVNSFLMHGRSVEEEKMRSKLLADLNYEKIMFFQNISHELKTPLTLMLSPLEDVINNTCPQKTQMMSHLQITRRNTCRLLKLINSLLQYSDIESDQLEVNYCETKITELTRELANNFESMAKKLGLDYIIDIPSLDDFNKVVNDKIYIDHDMYETIVFNLCSNALKHTWSGHVKIRLYLDSIDKKKMVVLEVSDTGVGIPEAALPNIFQRFYRVGSQSSRSHEGTGIGLALVKELVTRHGGNITVTSVVNQGTTFKCWFPIGCQHLLINHKYHNDNEILKSQEQKLYSKRHLYLEESSQWIQDNPIVTEDNMISQELDDYDLDIDNTDKISTEDITSPLFMDDSINIVNKEYRYQILLVDDSPDMRNYLADLLKEFDVHCACDGRDAIRILKNLNQLPDLILSDIMMPNMNGYELLDALRSNTKTQQIPVILLSAKAGEDSSIKGLDKGADDYLIKPFSTRQLITRIRTNIELSHIRRKLLYQQCKQEQIKQLLISISNKILSGSDLKVTLSNIIEEVHQLLPCERIFIISCEPPEFKNQTMIALSEDSTSKAPINGPLMEKSIVNSQKILNNDPDVDILSDVYCADTCKKVSMLSVKIKMKASSYWGWIKAHRPPNSVWLDTEIELLQQISNQLSITIDNANLLKENLEKEVQIKATEVANEVKSRILANTSHELRTPLGAIVGILSSFDDTGLADDQKDMINIMARASDVVLSTVNNILDAARMEANKIILINHVFDLLDLFEDTIELFGERAGAKQIELVMSCEVDKLPKYVMSDPERLKQVLSHLLSNLIKFTEDGEIVMKVSLQSQKVTDNSIRKAKILIEIYDTGIGIDPEFMQHVLERLSQGDKSINIRLQGAGLGLSICKKLVEINGGEIKAESQLGKGSKFWFTWNVELLPDIPEFQNASLKTLFYEQTSYVLPYALRLKRILIIHPVKSVRNAMIKYLEQVKKVNAFDTFDKGIQEVKNHKQLYNLFAYDIVFIGLYEKNEEEVIKTISELREIKTNRDNLLIILITFPNNTGKALAEKLVKKIGGRIAIIYIPITWQKLINQLSCIKDSMVINDENCNVESLPVSNHSDTIILKEVADDDQDNHEDYENLSTLFENSLNI</sequence>
<feature type="domain" description="Response regulatory" evidence="9">
    <location>
        <begin position="694"/>
        <end position="810"/>
    </location>
</feature>
<dbReference type="STRING" id="44941.A0A397UGF2"/>
<dbReference type="SMART" id="SM00448">
    <property type="entry name" value="REC"/>
    <property type="match status" value="1"/>
</dbReference>
<dbReference type="PRINTS" id="PR00344">
    <property type="entry name" value="BCTRLSENSOR"/>
</dbReference>
<dbReference type="InterPro" id="IPR001789">
    <property type="entry name" value="Sig_transdc_resp-reg_receiver"/>
</dbReference>
<dbReference type="InterPro" id="IPR005467">
    <property type="entry name" value="His_kinase_dom"/>
</dbReference>
<dbReference type="Proteomes" id="UP000266673">
    <property type="component" value="Unassembled WGS sequence"/>
</dbReference>
<dbReference type="SMART" id="SM00065">
    <property type="entry name" value="GAF"/>
    <property type="match status" value="1"/>
</dbReference>
<evidence type="ECO:0000256" key="6">
    <source>
        <dbReference type="PROSITE-ProRule" id="PRU00169"/>
    </source>
</evidence>
<dbReference type="Gene3D" id="1.10.287.130">
    <property type="match status" value="2"/>
</dbReference>
<accession>A0A397UGF2</accession>
<dbReference type="Pfam" id="PF02518">
    <property type="entry name" value="HATPase_c"/>
    <property type="match status" value="2"/>
</dbReference>
<dbReference type="CDD" id="cd00082">
    <property type="entry name" value="HisKA"/>
    <property type="match status" value="2"/>
</dbReference>
<protein>
    <recommendedName>
        <fullName evidence="2">histidine kinase</fullName>
        <ecNumber evidence="2">2.7.13.3</ecNumber>
    </recommendedName>
</protein>
<dbReference type="SUPFAM" id="SSF47384">
    <property type="entry name" value="Homodimeric domain of signal transducing histidine kinase"/>
    <property type="match status" value="2"/>
</dbReference>
<dbReference type="Gene3D" id="3.30.450.40">
    <property type="match status" value="1"/>
</dbReference>
<feature type="modified residue" description="4-aspartylphosphate" evidence="6">
    <location>
        <position position="743"/>
    </location>
</feature>
<dbReference type="PROSITE" id="PS50110">
    <property type="entry name" value="RESPONSE_REGULATORY"/>
    <property type="match status" value="1"/>
</dbReference>
<dbReference type="InterPro" id="IPR003018">
    <property type="entry name" value="GAF"/>
</dbReference>
<keyword evidence="11" id="KW-1185">Reference proteome</keyword>
<evidence type="ECO:0000313" key="10">
    <source>
        <dbReference type="EMBL" id="RIB06383.1"/>
    </source>
</evidence>
<dbReference type="EMBL" id="QKWP01001826">
    <property type="protein sequence ID" value="RIB06383.1"/>
    <property type="molecule type" value="Genomic_DNA"/>
</dbReference>
<gene>
    <name evidence="10" type="ORF">C2G38_2217280</name>
</gene>
<evidence type="ECO:0000256" key="5">
    <source>
        <dbReference type="ARBA" id="ARBA00022777"/>
    </source>
</evidence>
<keyword evidence="4" id="KW-0808">Transferase</keyword>
<feature type="domain" description="Histidine kinase" evidence="8">
    <location>
        <begin position="1010"/>
        <end position="1237"/>
    </location>
</feature>
<dbReference type="SUPFAM" id="SSF55874">
    <property type="entry name" value="ATPase domain of HSP90 chaperone/DNA topoisomerase II/histidine kinase"/>
    <property type="match status" value="2"/>
</dbReference>
<dbReference type="InterPro" id="IPR011006">
    <property type="entry name" value="CheY-like_superfamily"/>
</dbReference>
<dbReference type="GO" id="GO:0000155">
    <property type="term" value="F:phosphorelay sensor kinase activity"/>
    <property type="evidence" value="ECO:0007669"/>
    <property type="project" value="InterPro"/>
</dbReference>
<dbReference type="InterPro" id="IPR036097">
    <property type="entry name" value="HisK_dim/P_sf"/>
</dbReference>
<dbReference type="PROSITE" id="PS50109">
    <property type="entry name" value="HIS_KIN"/>
    <property type="match status" value="2"/>
</dbReference>
<dbReference type="CDD" id="cd16922">
    <property type="entry name" value="HATPase_EvgS-ArcB-TorS-like"/>
    <property type="match status" value="1"/>
</dbReference>